<dbReference type="GO" id="GO:0044782">
    <property type="term" value="P:cilium organization"/>
    <property type="evidence" value="ECO:0007669"/>
    <property type="project" value="TreeGrafter"/>
</dbReference>
<dbReference type="InterPro" id="IPR028039">
    <property type="entry name" value="CCDC32"/>
</dbReference>
<evidence type="ECO:0000313" key="2">
    <source>
        <dbReference type="EMBL" id="CAH0388693.1"/>
    </source>
</evidence>
<feature type="region of interest" description="Disordered" evidence="1">
    <location>
        <begin position="1"/>
        <end position="43"/>
    </location>
</feature>
<accession>A0A9P0F241</accession>
<evidence type="ECO:0000313" key="3">
    <source>
        <dbReference type="Proteomes" id="UP001152759"/>
    </source>
</evidence>
<sequence length="160" mass="17747">MVLDSLCDPWNAQDGESQSVSESSTSKEPQEFEDNFHVNSNRLPDSDEYIAALEKKLSKLKSSKQSSSGDSGTKELLASLQEFRESCMVRLISGSNSALISNTDLDLDSSLPKLPSQWLRNQINPETPLTVGEALELLKADYLELNHIETTQQETSEPEN</sequence>
<gene>
    <name evidence="2" type="ORF">BEMITA_LOCUS7593</name>
</gene>
<protein>
    <submittedName>
        <fullName evidence="2">Uncharacterized protein</fullName>
    </submittedName>
</protein>
<dbReference type="PANTHER" id="PTHR31800">
    <property type="entry name" value="COILED-COIL DOMAIN-CONTAINING PROTEIN 32"/>
    <property type="match status" value="1"/>
</dbReference>
<feature type="compositionally biased region" description="Low complexity" evidence="1">
    <location>
        <begin position="16"/>
        <end position="27"/>
    </location>
</feature>
<evidence type="ECO:0000256" key="1">
    <source>
        <dbReference type="SAM" id="MobiDB-lite"/>
    </source>
</evidence>
<dbReference type="Pfam" id="PF14989">
    <property type="entry name" value="CCDC32"/>
    <property type="match status" value="1"/>
</dbReference>
<proteinExistence type="predicted"/>
<dbReference type="AlphaFoldDB" id="A0A9P0F241"/>
<dbReference type="EMBL" id="OU963865">
    <property type="protein sequence ID" value="CAH0388693.1"/>
    <property type="molecule type" value="Genomic_DNA"/>
</dbReference>
<dbReference type="PANTHER" id="PTHR31800:SF1">
    <property type="entry name" value="COILED-COIL DOMAIN-CONTAINING PROTEIN 32"/>
    <property type="match status" value="1"/>
</dbReference>
<name>A0A9P0F241_BEMTA</name>
<reference evidence="2" key="1">
    <citation type="submission" date="2021-12" db="EMBL/GenBank/DDBJ databases">
        <authorList>
            <person name="King R."/>
        </authorList>
    </citation>
    <scope>NUCLEOTIDE SEQUENCE</scope>
</reference>
<organism evidence="2 3">
    <name type="scientific">Bemisia tabaci</name>
    <name type="common">Sweetpotato whitefly</name>
    <name type="synonym">Aleurodes tabaci</name>
    <dbReference type="NCBI Taxonomy" id="7038"/>
    <lineage>
        <taxon>Eukaryota</taxon>
        <taxon>Metazoa</taxon>
        <taxon>Ecdysozoa</taxon>
        <taxon>Arthropoda</taxon>
        <taxon>Hexapoda</taxon>
        <taxon>Insecta</taxon>
        <taxon>Pterygota</taxon>
        <taxon>Neoptera</taxon>
        <taxon>Paraneoptera</taxon>
        <taxon>Hemiptera</taxon>
        <taxon>Sternorrhyncha</taxon>
        <taxon>Aleyrodoidea</taxon>
        <taxon>Aleyrodidae</taxon>
        <taxon>Aleyrodinae</taxon>
        <taxon>Bemisia</taxon>
    </lineage>
</organism>
<keyword evidence="3" id="KW-1185">Reference proteome</keyword>
<dbReference type="Proteomes" id="UP001152759">
    <property type="component" value="Chromosome 4"/>
</dbReference>